<reference evidence="4" key="1">
    <citation type="submission" date="2020-10" db="EMBL/GenBank/DDBJ databases">
        <authorList>
            <person name="Gilroy R."/>
        </authorList>
    </citation>
    <scope>NUCLEOTIDE SEQUENCE</scope>
    <source>
        <strain evidence="4">B1-15692</strain>
    </source>
</reference>
<evidence type="ECO:0000256" key="2">
    <source>
        <dbReference type="SAM" id="SignalP"/>
    </source>
</evidence>
<evidence type="ECO:0000313" key="5">
    <source>
        <dbReference type="Proteomes" id="UP000823660"/>
    </source>
</evidence>
<dbReference type="Gene3D" id="3.10.310.50">
    <property type="match status" value="1"/>
</dbReference>
<feature type="domain" description="TPM" evidence="3">
    <location>
        <begin position="35"/>
        <end position="162"/>
    </location>
</feature>
<dbReference type="EMBL" id="JADIMH010000001">
    <property type="protein sequence ID" value="MBO8466160.1"/>
    <property type="molecule type" value="Genomic_DNA"/>
</dbReference>
<keyword evidence="1" id="KW-1133">Transmembrane helix</keyword>
<organism evidence="4 5">
    <name type="scientific">Candidatus Cryptobacteroides faecipullorum</name>
    <dbReference type="NCBI Taxonomy" id="2840764"/>
    <lineage>
        <taxon>Bacteria</taxon>
        <taxon>Pseudomonadati</taxon>
        <taxon>Bacteroidota</taxon>
        <taxon>Bacteroidia</taxon>
        <taxon>Bacteroidales</taxon>
        <taxon>Candidatus Cryptobacteroides</taxon>
    </lineage>
</organism>
<keyword evidence="1" id="KW-0812">Transmembrane</keyword>
<keyword evidence="2" id="KW-0732">Signal</keyword>
<sequence length="269" mass="27905">MLKTVSKYILSTVIFLLPAFACPAVPTAPSPQRLVNDFAGIFSPEQTAVLENTLVAFDDSTSNQITVVTVTDLEGYSASEYATRIGLEWKVGSEKFDNGLVLLIKPKTEDSGGQVAISVGYGLEGTIPDAYAKRIIDNELIPHFRQNDYFGGTVAACDVLMKLASGEISEPRSRDDDDAGGVLAFFLFLIFVIIVAAVAAGSNKGNNNGRRGGRGRYDDGDIASAIIIGNLLGGSRGGHSSWGGSGSFGGGFGGFGGGSFGGGGASGSW</sequence>
<dbReference type="AlphaFoldDB" id="A0A9D9NAN2"/>
<name>A0A9D9NAN2_9BACT</name>
<evidence type="ECO:0000256" key="1">
    <source>
        <dbReference type="SAM" id="Phobius"/>
    </source>
</evidence>
<evidence type="ECO:0000259" key="3">
    <source>
        <dbReference type="Pfam" id="PF04536"/>
    </source>
</evidence>
<protein>
    <submittedName>
        <fullName evidence="4">TPM domain-containing protein</fullName>
    </submittedName>
</protein>
<evidence type="ECO:0000313" key="4">
    <source>
        <dbReference type="EMBL" id="MBO8466160.1"/>
    </source>
</evidence>
<gene>
    <name evidence="4" type="ORF">IAB99_00145</name>
</gene>
<feature type="chain" id="PRO_5038745763" evidence="2">
    <location>
        <begin position="22"/>
        <end position="269"/>
    </location>
</feature>
<dbReference type="PANTHER" id="PTHR30373:SF2">
    <property type="entry name" value="UPF0603 PROTEIN YGCG"/>
    <property type="match status" value="1"/>
</dbReference>
<feature type="signal peptide" evidence="2">
    <location>
        <begin position="1"/>
        <end position="21"/>
    </location>
</feature>
<comment type="caution">
    <text evidence="4">The sequence shown here is derived from an EMBL/GenBank/DDBJ whole genome shotgun (WGS) entry which is preliminary data.</text>
</comment>
<feature type="transmembrane region" description="Helical" evidence="1">
    <location>
        <begin position="179"/>
        <end position="201"/>
    </location>
</feature>
<dbReference type="InterPro" id="IPR007621">
    <property type="entry name" value="TPM_dom"/>
</dbReference>
<reference evidence="4" key="2">
    <citation type="journal article" date="2021" name="PeerJ">
        <title>Extensive microbial diversity within the chicken gut microbiome revealed by metagenomics and culture.</title>
        <authorList>
            <person name="Gilroy R."/>
            <person name="Ravi A."/>
            <person name="Getino M."/>
            <person name="Pursley I."/>
            <person name="Horton D.L."/>
            <person name="Alikhan N.F."/>
            <person name="Baker D."/>
            <person name="Gharbi K."/>
            <person name="Hall N."/>
            <person name="Watson M."/>
            <person name="Adriaenssens E.M."/>
            <person name="Foster-Nyarko E."/>
            <person name="Jarju S."/>
            <person name="Secka A."/>
            <person name="Antonio M."/>
            <person name="Oren A."/>
            <person name="Chaudhuri R.R."/>
            <person name="La Ragione R."/>
            <person name="Hildebrand F."/>
            <person name="Pallen M.J."/>
        </authorList>
    </citation>
    <scope>NUCLEOTIDE SEQUENCE</scope>
    <source>
        <strain evidence="4">B1-15692</strain>
    </source>
</reference>
<dbReference type="Pfam" id="PF04536">
    <property type="entry name" value="TPM_phosphatase"/>
    <property type="match status" value="1"/>
</dbReference>
<proteinExistence type="predicted"/>
<keyword evidence="1" id="KW-0472">Membrane</keyword>
<dbReference type="Proteomes" id="UP000823660">
    <property type="component" value="Unassembled WGS sequence"/>
</dbReference>
<accession>A0A9D9NAN2</accession>
<dbReference type="PANTHER" id="PTHR30373">
    <property type="entry name" value="UPF0603 PROTEIN YGCG"/>
    <property type="match status" value="1"/>
</dbReference>